<sequence length="156" mass="17396">MTLDDITKTAILPALNLIGVKNTQEALVELLAIGLQESRFIYRRQIGGPARSFWQFEQGGGVKGVLNHEATQAKARALCAAREVDATPAAVYNRLEHDDVLGAGFARLLLLSDPRPLPVLGKADEAWAYYLRNWRPGKPHPQTWPGFYQQALEYVR</sequence>
<name>A0A0E3BUP8_9BURK</name>
<evidence type="ECO:0000313" key="2">
    <source>
        <dbReference type="Proteomes" id="UP000029567"/>
    </source>
</evidence>
<dbReference type="AlphaFoldDB" id="A0A0E3BUP8"/>
<organism evidence="1 2">
    <name type="scientific">Comamonas thiooxydans</name>
    <dbReference type="NCBI Taxonomy" id="363952"/>
    <lineage>
        <taxon>Bacteria</taxon>
        <taxon>Pseudomonadati</taxon>
        <taxon>Pseudomonadota</taxon>
        <taxon>Betaproteobacteria</taxon>
        <taxon>Burkholderiales</taxon>
        <taxon>Comamonadaceae</taxon>
        <taxon>Comamonas</taxon>
    </lineage>
</organism>
<evidence type="ECO:0000313" key="1">
    <source>
        <dbReference type="EMBL" id="KGG82870.1"/>
    </source>
</evidence>
<protein>
    <submittedName>
        <fullName evidence="1">Uncharacterized protein</fullName>
    </submittedName>
</protein>
<dbReference type="Proteomes" id="UP000029567">
    <property type="component" value="Unassembled WGS sequence"/>
</dbReference>
<accession>A0A0E3BUP8</accession>
<gene>
    <name evidence="1" type="ORF">P245_25810</name>
</gene>
<reference evidence="1 2" key="1">
    <citation type="submission" date="2013-09" db="EMBL/GenBank/DDBJ databases">
        <title>High correlation between genotypes and phenotypes of environmental bacteria Comamonas testosteroni strains.</title>
        <authorList>
            <person name="Liu L."/>
            <person name="Zhu W."/>
            <person name="Xia X."/>
            <person name="Xu B."/>
            <person name="Luo M."/>
            <person name="Wang G."/>
        </authorList>
    </citation>
    <scope>NUCLEOTIDE SEQUENCE [LARGE SCALE GENOMIC DNA]</scope>
    <source>
        <strain evidence="1 2">JL14</strain>
    </source>
</reference>
<dbReference type="RefSeq" id="WP_034383578.1">
    <property type="nucleotide sequence ID" value="NZ_AWTN01000148.1"/>
</dbReference>
<dbReference type="EMBL" id="AWTN01000148">
    <property type="protein sequence ID" value="KGG82870.1"/>
    <property type="molecule type" value="Genomic_DNA"/>
</dbReference>
<proteinExistence type="predicted"/>
<comment type="caution">
    <text evidence="1">The sequence shown here is derived from an EMBL/GenBank/DDBJ whole genome shotgun (WGS) entry which is preliminary data.</text>
</comment>